<feature type="binding site" evidence="6">
    <location>
        <position position="99"/>
    </location>
    <ligand>
        <name>Mg(2+)</name>
        <dbReference type="ChEBI" id="CHEBI:18420"/>
    </ligand>
</feature>
<reference evidence="9" key="1">
    <citation type="submission" date="2016-10" db="EMBL/GenBank/DDBJ databases">
        <authorList>
            <person name="Varghese N."/>
            <person name="Submissions S."/>
        </authorList>
    </citation>
    <scope>NUCLEOTIDE SEQUENCE [LARGE SCALE GENOMIC DNA]</scope>
    <source>
        <strain evidence="9">DSM 44654</strain>
    </source>
</reference>
<proteinExistence type="inferred from homology"/>
<dbReference type="GO" id="GO:0004540">
    <property type="term" value="F:RNA nuclease activity"/>
    <property type="evidence" value="ECO:0007669"/>
    <property type="project" value="InterPro"/>
</dbReference>
<name>A0A1H5RJT9_9PSEU</name>
<dbReference type="EMBL" id="FNUJ01000020">
    <property type="protein sequence ID" value="SEF38364.1"/>
    <property type="molecule type" value="Genomic_DNA"/>
</dbReference>
<feature type="binding site" evidence="6">
    <location>
        <position position="4"/>
    </location>
    <ligand>
        <name>Mg(2+)</name>
        <dbReference type="ChEBI" id="CHEBI:18420"/>
    </ligand>
</feature>
<evidence type="ECO:0000256" key="3">
    <source>
        <dbReference type="ARBA" id="ARBA00022723"/>
    </source>
</evidence>
<keyword evidence="2 6" id="KW-0540">Nuclease</keyword>
<dbReference type="Gene3D" id="3.40.50.1010">
    <property type="entry name" value="5'-nuclease"/>
    <property type="match status" value="1"/>
</dbReference>
<dbReference type="STRING" id="218821.SAMN05421837_12090"/>
<evidence type="ECO:0000313" key="8">
    <source>
        <dbReference type="EMBL" id="SEF38364.1"/>
    </source>
</evidence>
<dbReference type="InterPro" id="IPR022907">
    <property type="entry name" value="VapC_family"/>
</dbReference>
<dbReference type="SUPFAM" id="SSF88723">
    <property type="entry name" value="PIN domain-like"/>
    <property type="match status" value="1"/>
</dbReference>
<evidence type="ECO:0000256" key="5">
    <source>
        <dbReference type="ARBA" id="ARBA00022842"/>
    </source>
</evidence>
<keyword evidence="6" id="KW-0800">Toxin</keyword>
<dbReference type="Proteomes" id="UP000198878">
    <property type="component" value="Unassembled WGS sequence"/>
</dbReference>
<keyword evidence="5 6" id="KW-0460">Magnesium</keyword>
<dbReference type="HAMAP" id="MF_00265">
    <property type="entry name" value="VapC_Nob1"/>
    <property type="match status" value="1"/>
</dbReference>
<evidence type="ECO:0000259" key="7">
    <source>
        <dbReference type="Pfam" id="PF01850"/>
    </source>
</evidence>
<gene>
    <name evidence="6" type="primary">vapC</name>
    <name evidence="8" type="ORF">SAMN05421837_12090</name>
</gene>
<dbReference type="AlphaFoldDB" id="A0A1H5RJT9"/>
<comment type="function">
    <text evidence="6">Toxic component of a toxin-antitoxin (TA) system. An RNase.</text>
</comment>
<keyword evidence="1 6" id="KW-1277">Toxin-antitoxin system</keyword>
<dbReference type="GO" id="GO:0000287">
    <property type="term" value="F:magnesium ion binding"/>
    <property type="evidence" value="ECO:0007669"/>
    <property type="project" value="UniProtKB-UniRule"/>
</dbReference>
<feature type="domain" description="PIN" evidence="7">
    <location>
        <begin position="1"/>
        <end position="124"/>
    </location>
</feature>
<evidence type="ECO:0000256" key="6">
    <source>
        <dbReference type="HAMAP-Rule" id="MF_00265"/>
    </source>
</evidence>
<evidence type="ECO:0000256" key="1">
    <source>
        <dbReference type="ARBA" id="ARBA00022649"/>
    </source>
</evidence>
<keyword evidence="4 6" id="KW-0378">Hydrolase</keyword>
<protein>
    <recommendedName>
        <fullName evidence="6">Ribonuclease VapC</fullName>
        <shortName evidence="6">RNase VapC</shortName>
        <ecNumber evidence="6">3.1.-.-</ecNumber>
    </recommendedName>
    <alternativeName>
        <fullName evidence="6">Toxin VapC</fullName>
    </alternativeName>
</protein>
<comment type="similarity">
    <text evidence="6">Belongs to the PINc/VapC protein family.</text>
</comment>
<dbReference type="InterPro" id="IPR029060">
    <property type="entry name" value="PIN-like_dom_sf"/>
</dbReference>
<dbReference type="GO" id="GO:0090729">
    <property type="term" value="F:toxin activity"/>
    <property type="evidence" value="ECO:0007669"/>
    <property type="project" value="UniProtKB-KW"/>
</dbReference>
<keyword evidence="3 6" id="KW-0479">Metal-binding</keyword>
<dbReference type="EC" id="3.1.-.-" evidence="6"/>
<dbReference type="Pfam" id="PF01850">
    <property type="entry name" value="PIN"/>
    <property type="match status" value="1"/>
</dbReference>
<evidence type="ECO:0000256" key="2">
    <source>
        <dbReference type="ARBA" id="ARBA00022722"/>
    </source>
</evidence>
<organism evidence="8 9">
    <name type="scientific">Amycolatopsis pretoriensis</name>
    <dbReference type="NCBI Taxonomy" id="218821"/>
    <lineage>
        <taxon>Bacteria</taxon>
        <taxon>Bacillati</taxon>
        <taxon>Actinomycetota</taxon>
        <taxon>Actinomycetes</taxon>
        <taxon>Pseudonocardiales</taxon>
        <taxon>Pseudonocardiaceae</taxon>
        <taxon>Amycolatopsis</taxon>
    </lineage>
</organism>
<dbReference type="RefSeq" id="WP_086678927.1">
    <property type="nucleotide sequence ID" value="NZ_FNUJ01000020.1"/>
</dbReference>
<comment type="cofactor">
    <cofactor evidence="6">
        <name>Mg(2+)</name>
        <dbReference type="ChEBI" id="CHEBI:18420"/>
    </cofactor>
</comment>
<dbReference type="OrthoDB" id="32625at2"/>
<evidence type="ECO:0000313" key="9">
    <source>
        <dbReference type="Proteomes" id="UP000198878"/>
    </source>
</evidence>
<dbReference type="GO" id="GO:0016787">
    <property type="term" value="F:hydrolase activity"/>
    <property type="evidence" value="ECO:0007669"/>
    <property type="project" value="UniProtKB-KW"/>
</dbReference>
<dbReference type="InterPro" id="IPR002716">
    <property type="entry name" value="PIN_dom"/>
</dbReference>
<evidence type="ECO:0000256" key="4">
    <source>
        <dbReference type="ARBA" id="ARBA00022801"/>
    </source>
</evidence>
<keyword evidence="9" id="KW-1185">Reference proteome</keyword>
<accession>A0A1H5RJT9</accession>
<dbReference type="CDD" id="cd09871">
    <property type="entry name" value="PIN_MtVapC28-VapC30-like"/>
    <property type="match status" value="1"/>
</dbReference>
<sequence>MIIDSSAIVATIMGEPMAPVLGEVIGSAPVCRVGAPTLVETTLVLVHKEGPRGKALLADFLQQRRFEIVSFGDAHWRSAQVAFMRFGKGRHPAGLNFGDCLTYATAFVAGEPLLCVGDDFPQTDLELVKLGQ</sequence>